<dbReference type="RefSeq" id="WP_284331313.1">
    <property type="nucleotide sequence ID" value="NZ_BSOA01000012.1"/>
</dbReference>
<dbReference type="EMBL" id="BSOA01000012">
    <property type="protein sequence ID" value="GLQ87869.1"/>
    <property type="molecule type" value="Genomic_DNA"/>
</dbReference>
<proteinExistence type="predicted"/>
<keyword evidence="2" id="KW-1185">Reference proteome</keyword>
<comment type="caution">
    <text evidence="1">The sequence shown here is derived from an EMBL/GenBank/DDBJ whole genome shotgun (WGS) entry which is preliminary data.</text>
</comment>
<reference evidence="2" key="1">
    <citation type="journal article" date="2019" name="Int. J. Syst. Evol. Microbiol.">
        <title>The Global Catalogue of Microorganisms (GCM) 10K type strain sequencing project: providing services to taxonomists for standard genome sequencing and annotation.</title>
        <authorList>
            <consortium name="The Broad Institute Genomics Platform"/>
            <consortium name="The Broad Institute Genome Sequencing Center for Infectious Disease"/>
            <person name="Wu L."/>
            <person name="Ma J."/>
        </authorList>
    </citation>
    <scope>NUCLEOTIDE SEQUENCE [LARGE SCALE GENOMIC DNA]</scope>
    <source>
        <strain evidence="2">NBRC 111981</strain>
    </source>
</reference>
<evidence type="ECO:0000313" key="1">
    <source>
        <dbReference type="EMBL" id="GLQ87869.1"/>
    </source>
</evidence>
<protein>
    <submittedName>
        <fullName evidence="1">Uncharacterized protein</fullName>
    </submittedName>
</protein>
<name>A0ABQ5X8B7_9GAMM</name>
<dbReference type="Proteomes" id="UP001156627">
    <property type="component" value="Unassembled WGS sequence"/>
</dbReference>
<organism evidence="1 2">
    <name type="scientific">Dyella flagellata</name>
    <dbReference type="NCBI Taxonomy" id="1867833"/>
    <lineage>
        <taxon>Bacteria</taxon>
        <taxon>Pseudomonadati</taxon>
        <taxon>Pseudomonadota</taxon>
        <taxon>Gammaproteobacteria</taxon>
        <taxon>Lysobacterales</taxon>
        <taxon>Rhodanobacteraceae</taxon>
        <taxon>Dyella</taxon>
    </lineage>
</organism>
<evidence type="ECO:0000313" key="2">
    <source>
        <dbReference type="Proteomes" id="UP001156627"/>
    </source>
</evidence>
<gene>
    <name evidence="1" type="ORF">GCM10007898_14370</name>
</gene>
<accession>A0ABQ5X8B7</accession>
<sequence length="129" mass="13825">MSAHPISSGYVHAAGAVANGGISRAEANERVRNALNEFQNQVSPQLADVLCNCGNNSEGYLEVLARVLGDKLNTQADKLKYDAAHVNSADPGQTTELSAEAEEFSQMMDAFNNVIKTLGEALDTMVRKQ</sequence>